<proteinExistence type="predicted"/>
<dbReference type="InterPro" id="IPR050602">
    <property type="entry name" value="Malonyl-ACP_OMT"/>
</dbReference>
<sequence>MAENQERPEIFDEAGMPRRRARALRLGFRGGADFLIREVAQLVIERLAEVKRDFRDAAVVDGGAGVIPGALVGAGVGHVALAEPFPAAVPQPNVEARPWSSVLAFEPGAHDLAVSAMVMHGLNDPVGHLVQLRHALRPDGLMIAALFGGQSLAELRASLAEAEAELTGTLAARVAPMGEIRDLGALIQRAGFAMPVADTERFTVTYETPLHLMRELRAMGESGILRDRRPLRRDVLARACQLYAQHFPTPDGRVQATFEIVFLTGWAPGPGQPKAKRPGSAAVRLADALGTTEHKAGEKAPGSG</sequence>
<dbReference type="Gene3D" id="3.40.50.150">
    <property type="entry name" value="Vaccinia Virus protein VP39"/>
    <property type="match status" value="1"/>
</dbReference>
<keyword evidence="1 3" id="KW-0489">Methyltransferase</keyword>
<dbReference type="GO" id="GO:0008168">
    <property type="term" value="F:methyltransferase activity"/>
    <property type="evidence" value="ECO:0007669"/>
    <property type="project" value="UniProtKB-KW"/>
</dbReference>
<dbReference type="PANTHER" id="PTHR13090">
    <property type="entry name" value="ARGININE-HYDROXYLASE NDUFAF5, MITOCHONDRIAL"/>
    <property type="match status" value="1"/>
</dbReference>
<comment type="caution">
    <text evidence="3">The sequence shown here is derived from an EMBL/GenBank/DDBJ whole genome shotgun (WGS) entry which is preliminary data.</text>
</comment>
<dbReference type="InterPro" id="IPR029063">
    <property type="entry name" value="SAM-dependent_MTases_sf"/>
</dbReference>
<dbReference type="GO" id="GO:0032259">
    <property type="term" value="P:methylation"/>
    <property type="evidence" value="ECO:0007669"/>
    <property type="project" value="UniProtKB-KW"/>
</dbReference>
<evidence type="ECO:0000313" key="4">
    <source>
        <dbReference type="Proteomes" id="UP000655420"/>
    </source>
</evidence>
<dbReference type="RefSeq" id="WP_200612169.1">
    <property type="nucleotide sequence ID" value="NZ_JAEHHL010000010.1"/>
</dbReference>
<evidence type="ECO:0000256" key="1">
    <source>
        <dbReference type="ARBA" id="ARBA00022603"/>
    </source>
</evidence>
<reference evidence="3" key="1">
    <citation type="submission" date="2020-12" db="EMBL/GenBank/DDBJ databases">
        <title>Bacterial taxonomy.</title>
        <authorList>
            <person name="Pan X."/>
        </authorList>
    </citation>
    <scope>NUCLEOTIDE SEQUENCE</scope>
    <source>
        <strain evidence="3">M0105</strain>
    </source>
</reference>
<dbReference type="SUPFAM" id="SSF53335">
    <property type="entry name" value="S-adenosyl-L-methionine-dependent methyltransferases"/>
    <property type="match status" value="1"/>
</dbReference>
<accession>A0A8J7M8T6</accession>
<dbReference type="Proteomes" id="UP000655420">
    <property type="component" value="Unassembled WGS sequence"/>
</dbReference>
<organism evidence="3 4">
    <name type="scientific">Thermohalobaculum xanthum</name>
    <dbReference type="NCBI Taxonomy" id="2753746"/>
    <lineage>
        <taxon>Bacteria</taxon>
        <taxon>Pseudomonadati</taxon>
        <taxon>Pseudomonadota</taxon>
        <taxon>Alphaproteobacteria</taxon>
        <taxon>Rhodobacterales</taxon>
        <taxon>Paracoccaceae</taxon>
        <taxon>Thermohalobaculum</taxon>
    </lineage>
</organism>
<name>A0A8J7M8T6_9RHOB</name>
<evidence type="ECO:0000256" key="2">
    <source>
        <dbReference type="ARBA" id="ARBA00022679"/>
    </source>
</evidence>
<keyword evidence="2" id="KW-0808">Transferase</keyword>
<evidence type="ECO:0000313" key="3">
    <source>
        <dbReference type="EMBL" id="MBK0400751.1"/>
    </source>
</evidence>
<protein>
    <submittedName>
        <fullName evidence="3">SAM-dependent methyltransferase</fullName>
    </submittedName>
</protein>
<dbReference type="EMBL" id="JAEHHL010000010">
    <property type="protein sequence ID" value="MBK0400751.1"/>
    <property type="molecule type" value="Genomic_DNA"/>
</dbReference>
<dbReference type="PANTHER" id="PTHR13090:SF1">
    <property type="entry name" value="ARGININE-HYDROXYLASE NDUFAF5, MITOCHONDRIAL"/>
    <property type="match status" value="1"/>
</dbReference>
<dbReference type="AlphaFoldDB" id="A0A8J7M8T6"/>
<gene>
    <name evidence="3" type="ORF">H0I76_16245</name>
</gene>
<keyword evidence="4" id="KW-1185">Reference proteome</keyword>